<evidence type="ECO:0000256" key="4">
    <source>
        <dbReference type="ARBA" id="ARBA00022989"/>
    </source>
</evidence>
<accession>A0AAV9CXZ2</accession>
<protein>
    <submittedName>
        <fullName evidence="7">Uncharacterized protein</fullName>
    </submittedName>
</protein>
<comment type="caution">
    <text evidence="7">The sequence shown here is derived from an EMBL/GenBank/DDBJ whole genome shotgun (WGS) entry which is preliminary data.</text>
</comment>
<dbReference type="InterPro" id="IPR007770">
    <property type="entry name" value="DMP"/>
</dbReference>
<feature type="transmembrane region" description="Helical" evidence="6">
    <location>
        <begin position="162"/>
        <end position="181"/>
    </location>
</feature>
<sequence length="192" mass="21278">MGETSDPEKGKAAKPSPTLTNTASLSQLLPTGTVFMFQALSSPFSNYGQCYTSNKYLTLVLIILCTVSCIFFSFTDSFIHDGKHYYGIATINGFWVFNANGSCGEYEKKRLFGDYLQRYRIRSVDFVHSIFSVLLFWTISCSDSDIQHCFLPEVMGGSAKELVKNLPLGVGFVSALVFSVFPTSRKGIGYSQ</sequence>
<feature type="transmembrane region" description="Helical" evidence="6">
    <location>
        <begin position="124"/>
        <end position="142"/>
    </location>
</feature>
<dbReference type="GO" id="GO:0016020">
    <property type="term" value="C:membrane"/>
    <property type="evidence" value="ECO:0007669"/>
    <property type="project" value="UniProtKB-SubCell"/>
</dbReference>
<name>A0AAV9CXZ2_ACOCL</name>
<dbReference type="GO" id="GO:0010256">
    <property type="term" value="P:endomembrane system organization"/>
    <property type="evidence" value="ECO:0007669"/>
    <property type="project" value="TreeGrafter"/>
</dbReference>
<dbReference type="Proteomes" id="UP001180020">
    <property type="component" value="Unassembled WGS sequence"/>
</dbReference>
<comment type="subcellular location">
    <subcellularLocation>
        <location evidence="1">Membrane</location>
        <topology evidence="1">Multi-pass membrane protein</topology>
    </subcellularLocation>
</comment>
<evidence type="ECO:0000256" key="6">
    <source>
        <dbReference type="SAM" id="Phobius"/>
    </source>
</evidence>
<dbReference type="PANTHER" id="PTHR31621:SF5">
    <property type="entry name" value="PROTEIN DMP10"/>
    <property type="match status" value="1"/>
</dbReference>
<keyword evidence="3 6" id="KW-0812">Transmembrane</keyword>
<evidence type="ECO:0000313" key="7">
    <source>
        <dbReference type="EMBL" id="KAK1293680.1"/>
    </source>
</evidence>
<proteinExistence type="inferred from homology"/>
<comment type="similarity">
    <text evidence="2">Belongs to the plant DMP1 protein family.</text>
</comment>
<dbReference type="AlphaFoldDB" id="A0AAV9CXZ2"/>
<feature type="transmembrane region" description="Helical" evidence="6">
    <location>
        <begin position="85"/>
        <end position="103"/>
    </location>
</feature>
<dbReference type="GO" id="GO:0005737">
    <property type="term" value="C:cytoplasm"/>
    <property type="evidence" value="ECO:0007669"/>
    <property type="project" value="UniProtKB-ARBA"/>
</dbReference>
<reference evidence="7" key="1">
    <citation type="journal article" date="2023" name="Nat. Commun.">
        <title>Diploid and tetraploid genomes of Acorus and the evolution of monocots.</title>
        <authorList>
            <person name="Ma L."/>
            <person name="Liu K.W."/>
            <person name="Li Z."/>
            <person name="Hsiao Y.Y."/>
            <person name="Qi Y."/>
            <person name="Fu T."/>
            <person name="Tang G.D."/>
            <person name="Zhang D."/>
            <person name="Sun W.H."/>
            <person name="Liu D.K."/>
            <person name="Li Y."/>
            <person name="Chen G.Z."/>
            <person name="Liu X.D."/>
            <person name="Liao X.Y."/>
            <person name="Jiang Y.T."/>
            <person name="Yu X."/>
            <person name="Hao Y."/>
            <person name="Huang J."/>
            <person name="Zhao X.W."/>
            <person name="Ke S."/>
            <person name="Chen Y.Y."/>
            <person name="Wu W.L."/>
            <person name="Hsu J.L."/>
            <person name="Lin Y.F."/>
            <person name="Huang M.D."/>
            <person name="Li C.Y."/>
            <person name="Huang L."/>
            <person name="Wang Z.W."/>
            <person name="Zhao X."/>
            <person name="Zhong W.Y."/>
            <person name="Peng D.H."/>
            <person name="Ahmad S."/>
            <person name="Lan S."/>
            <person name="Zhang J.S."/>
            <person name="Tsai W.C."/>
            <person name="Van de Peer Y."/>
            <person name="Liu Z.J."/>
        </authorList>
    </citation>
    <scope>NUCLEOTIDE SEQUENCE</scope>
    <source>
        <strain evidence="7">CP</strain>
    </source>
</reference>
<gene>
    <name evidence="7" type="ORF">QJS10_CPB17g01500</name>
</gene>
<dbReference type="PANTHER" id="PTHR31621">
    <property type="entry name" value="PROTEIN DMP3"/>
    <property type="match status" value="1"/>
</dbReference>
<dbReference type="Pfam" id="PF05078">
    <property type="entry name" value="DUF679"/>
    <property type="match status" value="1"/>
</dbReference>
<evidence type="ECO:0000256" key="5">
    <source>
        <dbReference type="ARBA" id="ARBA00023136"/>
    </source>
</evidence>
<organism evidence="7 8">
    <name type="scientific">Acorus calamus</name>
    <name type="common">Sweet flag</name>
    <dbReference type="NCBI Taxonomy" id="4465"/>
    <lineage>
        <taxon>Eukaryota</taxon>
        <taxon>Viridiplantae</taxon>
        <taxon>Streptophyta</taxon>
        <taxon>Embryophyta</taxon>
        <taxon>Tracheophyta</taxon>
        <taxon>Spermatophyta</taxon>
        <taxon>Magnoliopsida</taxon>
        <taxon>Liliopsida</taxon>
        <taxon>Acoraceae</taxon>
        <taxon>Acorus</taxon>
    </lineage>
</organism>
<keyword evidence="5 6" id="KW-0472">Membrane</keyword>
<dbReference type="EMBL" id="JAUJYO010000017">
    <property type="protein sequence ID" value="KAK1293680.1"/>
    <property type="molecule type" value="Genomic_DNA"/>
</dbReference>
<keyword evidence="4 6" id="KW-1133">Transmembrane helix</keyword>
<evidence type="ECO:0000256" key="3">
    <source>
        <dbReference type="ARBA" id="ARBA00022692"/>
    </source>
</evidence>
<reference evidence="7" key="2">
    <citation type="submission" date="2023-06" db="EMBL/GenBank/DDBJ databases">
        <authorList>
            <person name="Ma L."/>
            <person name="Liu K.-W."/>
            <person name="Li Z."/>
            <person name="Hsiao Y.-Y."/>
            <person name="Qi Y."/>
            <person name="Fu T."/>
            <person name="Tang G."/>
            <person name="Zhang D."/>
            <person name="Sun W.-H."/>
            <person name="Liu D.-K."/>
            <person name="Li Y."/>
            <person name="Chen G.-Z."/>
            <person name="Liu X.-D."/>
            <person name="Liao X.-Y."/>
            <person name="Jiang Y.-T."/>
            <person name="Yu X."/>
            <person name="Hao Y."/>
            <person name="Huang J."/>
            <person name="Zhao X.-W."/>
            <person name="Ke S."/>
            <person name="Chen Y.-Y."/>
            <person name="Wu W.-L."/>
            <person name="Hsu J.-L."/>
            <person name="Lin Y.-F."/>
            <person name="Huang M.-D."/>
            <person name="Li C.-Y."/>
            <person name="Huang L."/>
            <person name="Wang Z.-W."/>
            <person name="Zhao X."/>
            <person name="Zhong W.-Y."/>
            <person name="Peng D.-H."/>
            <person name="Ahmad S."/>
            <person name="Lan S."/>
            <person name="Zhang J.-S."/>
            <person name="Tsai W.-C."/>
            <person name="Van De Peer Y."/>
            <person name="Liu Z.-J."/>
        </authorList>
    </citation>
    <scope>NUCLEOTIDE SEQUENCE</scope>
    <source>
        <strain evidence="7">CP</strain>
        <tissue evidence="7">Leaves</tissue>
    </source>
</reference>
<evidence type="ECO:0000256" key="2">
    <source>
        <dbReference type="ARBA" id="ARBA00008707"/>
    </source>
</evidence>
<keyword evidence="8" id="KW-1185">Reference proteome</keyword>
<evidence type="ECO:0000313" key="8">
    <source>
        <dbReference type="Proteomes" id="UP001180020"/>
    </source>
</evidence>
<evidence type="ECO:0000256" key="1">
    <source>
        <dbReference type="ARBA" id="ARBA00004141"/>
    </source>
</evidence>
<feature type="transmembrane region" description="Helical" evidence="6">
    <location>
        <begin position="56"/>
        <end position="79"/>
    </location>
</feature>